<dbReference type="PANTHER" id="PTHR34580:SF3">
    <property type="entry name" value="PROTEIN PAFB"/>
    <property type="match status" value="1"/>
</dbReference>
<accession>A0ABP7MTD9</accession>
<dbReference type="InterPro" id="IPR036388">
    <property type="entry name" value="WH-like_DNA-bd_sf"/>
</dbReference>
<dbReference type="InterPro" id="IPR013196">
    <property type="entry name" value="HTH_11"/>
</dbReference>
<dbReference type="InterPro" id="IPR026881">
    <property type="entry name" value="WYL_dom"/>
</dbReference>
<feature type="domain" description="Helix-turn-helix type 11" evidence="1">
    <location>
        <begin position="6"/>
        <end position="59"/>
    </location>
</feature>
<dbReference type="Pfam" id="PF08279">
    <property type="entry name" value="HTH_11"/>
    <property type="match status" value="1"/>
</dbReference>
<dbReference type="PROSITE" id="PS52050">
    <property type="entry name" value="WYL"/>
    <property type="match status" value="1"/>
</dbReference>
<evidence type="ECO:0000259" key="2">
    <source>
        <dbReference type="Pfam" id="PF13280"/>
    </source>
</evidence>
<dbReference type="PANTHER" id="PTHR34580">
    <property type="match status" value="1"/>
</dbReference>
<dbReference type="SUPFAM" id="SSF46785">
    <property type="entry name" value="Winged helix' DNA-binding domain"/>
    <property type="match status" value="1"/>
</dbReference>
<evidence type="ECO:0000259" key="1">
    <source>
        <dbReference type="Pfam" id="PF08279"/>
    </source>
</evidence>
<gene>
    <name evidence="3" type="ORF">GCM10022277_28200</name>
</gene>
<name>A0ABP7MTD9_9GAMM</name>
<dbReference type="Pfam" id="PF13280">
    <property type="entry name" value="WYL"/>
    <property type="match status" value="1"/>
</dbReference>
<protein>
    <submittedName>
        <fullName evidence="3">YafY family protein</fullName>
    </submittedName>
</protein>
<proteinExistence type="predicted"/>
<reference evidence="4" key="1">
    <citation type="journal article" date="2019" name="Int. J. Syst. Evol. Microbiol.">
        <title>The Global Catalogue of Microorganisms (GCM) 10K type strain sequencing project: providing services to taxonomists for standard genome sequencing and annotation.</title>
        <authorList>
            <consortium name="The Broad Institute Genomics Platform"/>
            <consortium name="The Broad Institute Genome Sequencing Center for Infectious Disease"/>
            <person name="Wu L."/>
            <person name="Ma J."/>
        </authorList>
    </citation>
    <scope>NUCLEOTIDE SEQUENCE [LARGE SCALE GENOMIC DNA]</scope>
    <source>
        <strain evidence="4">JCM 17551</strain>
    </source>
</reference>
<comment type="caution">
    <text evidence="3">The sequence shown here is derived from an EMBL/GenBank/DDBJ whole genome shotgun (WGS) entry which is preliminary data.</text>
</comment>
<dbReference type="RefSeq" id="WP_344799191.1">
    <property type="nucleotide sequence ID" value="NZ_BAABBN010000007.1"/>
</dbReference>
<organism evidence="3 4">
    <name type="scientific">Litoribacillus peritrichatus</name>
    <dbReference type="NCBI Taxonomy" id="718191"/>
    <lineage>
        <taxon>Bacteria</taxon>
        <taxon>Pseudomonadati</taxon>
        <taxon>Pseudomonadota</taxon>
        <taxon>Gammaproteobacteria</taxon>
        <taxon>Oceanospirillales</taxon>
        <taxon>Oceanospirillaceae</taxon>
        <taxon>Litoribacillus</taxon>
    </lineage>
</organism>
<dbReference type="InterPro" id="IPR036390">
    <property type="entry name" value="WH_DNA-bd_sf"/>
</dbReference>
<evidence type="ECO:0000313" key="3">
    <source>
        <dbReference type="EMBL" id="GAA3929910.1"/>
    </source>
</evidence>
<dbReference type="EMBL" id="BAABBN010000007">
    <property type="protein sequence ID" value="GAA3929910.1"/>
    <property type="molecule type" value="Genomic_DNA"/>
</dbReference>
<dbReference type="Gene3D" id="1.10.10.10">
    <property type="entry name" value="Winged helix-like DNA-binding domain superfamily/Winged helix DNA-binding domain"/>
    <property type="match status" value="1"/>
</dbReference>
<dbReference type="Proteomes" id="UP001501565">
    <property type="component" value="Unassembled WGS sequence"/>
</dbReference>
<dbReference type="InterPro" id="IPR051534">
    <property type="entry name" value="CBASS_pafABC_assoc_protein"/>
</dbReference>
<sequence>MNKAERLFHLMALLRSRRTAITAEIMAEKMDVSVRTVYRDIQALTLSGIPIEGEAGIGYLLQSGFEIPPLMFSNDELQSLLVGIRMVKAFTDPELSKAAQLAEDKIMSVLPDPLKRYAETQPYCIPVVDRDNEIRETHLLLRKACERQQKLVIEYADGQQQKSTRIIWPLRLVGWGDRWTLLAWCELRDDYRNFRFDRINHLVVTDTTFETTETINWEHYITRLEAELSS</sequence>
<keyword evidence="4" id="KW-1185">Reference proteome</keyword>
<feature type="domain" description="WYL" evidence="2">
    <location>
        <begin position="139"/>
        <end position="202"/>
    </location>
</feature>
<evidence type="ECO:0000313" key="4">
    <source>
        <dbReference type="Proteomes" id="UP001501565"/>
    </source>
</evidence>